<reference evidence="3 4" key="1">
    <citation type="journal article" date="2024" name="Nat. Commun.">
        <title>Phylogenomics reveals the evolutionary origins of lichenization in chlorophyte algae.</title>
        <authorList>
            <person name="Puginier C."/>
            <person name="Libourel C."/>
            <person name="Otte J."/>
            <person name="Skaloud P."/>
            <person name="Haon M."/>
            <person name="Grisel S."/>
            <person name="Petersen M."/>
            <person name="Berrin J.G."/>
            <person name="Delaux P.M."/>
            <person name="Dal Grande F."/>
            <person name="Keller J."/>
        </authorList>
    </citation>
    <scope>NUCLEOTIDE SEQUENCE [LARGE SCALE GENOMIC DNA]</scope>
    <source>
        <strain evidence="3 4">SAG 2523</strain>
    </source>
</reference>
<feature type="region of interest" description="Disordered" evidence="2">
    <location>
        <begin position="166"/>
        <end position="230"/>
    </location>
</feature>
<keyword evidence="1" id="KW-0175">Coiled coil</keyword>
<dbReference type="GO" id="GO:0032467">
    <property type="term" value="P:positive regulation of cytokinesis"/>
    <property type="evidence" value="ECO:0007669"/>
    <property type="project" value="InterPro"/>
</dbReference>
<evidence type="ECO:0000313" key="3">
    <source>
        <dbReference type="EMBL" id="KAK9862573.1"/>
    </source>
</evidence>
<feature type="compositionally biased region" description="Basic and acidic residues" evidence="2">
    <location>
        <begin position="207"/>
        <end position="230"/>
    </location>
</feature>
<dbReference type="PANTHER" id="PTHR21616:SF2">
    <property type="entry name" value="CENTROSOME AND SPINDLE POLE-ASSOCIATED PROTEIN 1"/>
    <property type="match status" value="1"/>
</dbReference>
<dbReference type="Proteomes" id="UP001485043">
    <property type="component" value="Unassembled WGS sequence"/>
</dbReference>
<feature type="compositionally biased region" description="Basic and acidic residues" evidence="2">
    <location>
        <begin position="176"/>
        <end position="199"/>
    </location>
</feature>
<feature type="compositionally biased region" description="Basic and acidic residues" evidence="2">
    <location>
        <begin position="522"/>
        <end position="566"/>
    </location>
</feature>
<accession>A0AAW1T1M3</accession>
<evidence type="ECO:0000256" key="1">
    <source>
        <dbReference type="SAM" id="Coils"/>
    </source>
</evidence>
<feature type="compositionally biased region" description="Basic and acidic residues" evidence="2">
    <location>
        <begin position="306"/>
        <end position="327"/>
    </location>
</feature>
<feature type="coiled-coil region" evidence="1">
    <location>
        <begin position="31"/>
        <end position="58"/>
    </location>
</feature>
<organism evidence="3 4">
    <name type="scientific">Apatococcus fuscideae</name>
    <dbReference type="NCBI Taxonomy" id="2026836"/>
    <lineage>
        <taxon>Eukaryota</taxon>
        <taxon>Viridiplantae</taxon>
        <taxon>Chlorophyta</taxon>
        <taxon>core chlorophytes</taxon>
        <taxon>Trebouxiophyceae</taxon>
        <taxon>Chlorellales</taxon>
        <taxon>Chlorellaceae</taxon>
        <taxon>Apatococcus</taxon>
    </lineage>
</organism>
<dbReference type="GO" id="GO:0000922">
    <property type="term" value="C:spindle pole"/>
    <property type="evidence" value="ECO:0007669"/>
    <property type="project" value="InterPro"/>
</dbReference>
<dbReference type="EMBL" id="JALJOV010000586">
    <property type="protein sequence ID" value="KAK9862573.1"/>
    <property type="molecule type" value="Genomic_DNA"/>
</dbReference>
<gene>
    <name evidence="3" type="ORF">WJX84_004538</name>
</gene>
<evidence type="ECO:0000256" key="2">
    <source>
        <dbReference type="SAM" id="MobiDB-lite"/>
    </source>
</evidence>
<feature type="region of interest" description="Disordered" evidence="2">
    <location>
        <begin position="103"/>
        <end position="149"/>
    </location>
</feature>
<feature type="compositionally biased region" description="Low complexity" evidence="2">
    <location>
        <begin position="400"/>
        <end position="414"/>
    </location>
</feature>
<comment type="caution">
    <text evidence="3">The sequence shown here is derived from an EMBL/GenBank/DDBJ whole genome shotgun (WGS) entry which is preliminary data.</text>
</comment>
<feature type="compositionally biased region" description="Low complexity" evidence="2">
    <location>
        <begin position="574"/>
        <end position="589"/>
    </location>
</feature>
<dbReference type="AlphaFoldDB" id="A0AAW1T1M3"/>
<feature type="non-terminal residue" evidence="3">
    <location>
        <position position="589"/>
    </location>
</feature>
<feature type="compositionally biased region" description="Basic and acidic residues" evidence="2">
    <location>
        <begin position="431"/>
        <end position="444"/>
    </location>
</feature>
<proteinExistence type="predicted"/>
<name>A0AAW1T1M3_9CHLO</name>
<sequence length="589" mass="65334">MALLEAAGTDHIKQLFRGHQYTEEQIKEVQKQRVQAYAAELEAQIRAKQDRRRAERNASLMQSQDLLAARHAAPLAALPMGGQLQAGRRLPAAEAAMEWHNGFWQPPKERPKPRHQSPPQAGWDARYPPHSSEAPSHPHRPANQRTHQNDRRYQDYDHRHDLPQPQIQEQHCGGRGPEHDDRSYQAPRSGRDGPREDAGMRPGGYGDARRPRGGGGRDGEEAGARALADRQEAARMTAAALQKLNYRAELEAQLRERDAAKRAERRQRMVDDLRMAQEAAAYNPWGRAGCGAPLRSSSGRAIADLTELRKSKDKSRNASPEHDRMPRESSPAEVWRGHAADNGNAQARNLPAYAPSQKWGPAANAYPNDRAAGAAHPPPRDYSGSSHPRQDSHSSPPHEPQQQHQQQQQRQRPSAPYDEQPASGWNPPGGRQHDRGDWQARDEISSYEGKGGYPERRPGGHGSPGEGNERAAGSAEAVEYGGQAAGRHRVPVYFRGDMPHMTAAERTNKQTQAQALQSALRKQIEERKAAKAADAMREKEQDAAEEARLAAEQQRLRDKAQEDKARQHVRQSQQEQVAGPAAAVAAEAP</sequence>
<evidence type="ECO:0000313" key="4">
    <source>
        <dbReference type="Proteomes" id="UP001485043"/>
    </source>
</evidence>
<feature type="region of interest" description="Disordered" evidence="2">
    <location>
        <begin position="285"/>
        <end position="589"/>
    </location>
</feature>
<dbReference type="GO" id="GO:0005874">
    <property type="term" value="C:microtubule"/>
    <property type="evidence" value="ECO:0007669"/>
    <property type="project" value="InterPro"/>
</dbReference>
<dbReference type="InterPro" id="IPR026708">
    <property type="entry name" value="CSPP1"/>
</dbReference>
<protein>
    <submittedName>
        <fullName evidence="3">Uncharacterized protein</fullName>
    </submittedName>
</protein>
<dbReference type="PANTHER" id="PTHR21616">
    <property type="entry name" value="CENTROSOME SPINDLE POLE ASSOCIATED PROTEIN"/>
    <property type="match status" value="1"/>
</dbReference>
<keyword evidence="4" id="KW-1185">Reference proteome</keyword>